<name>A0A1X7U1I5_AMPQE</name>
<keyword evidence="4" id="KW-0862">Zinc</keyword>
<dbReference type="Gene3D" id="3.30.160.60">
    <property type="entry name" value="Classic Zinc Finger"/>
    <property type="match status" value="1"/>
</dbReference>
<sequence>MATGTTPTFVKLQDQLTCRKCNNIYTNPRTLSCHHSFCQEYIEGLATIPTFSVACPTCHQHTELPNDTGAAGLSLATNVQEFKKIYNELSSGEVKCDNCTNAHPAVYCQDCNRYLCNECISIHNKWSLFSRHAVSTLSELQAPASPLNGEVELQIRNALSAAEIRDQGERVKKEMMGFTQTLMAGIQEELTRKLEELVQMRLQNHREGRDTSSHDDEILFIKSSETASIVQHVGNVMSRVELAQCKVKEIATIKHIPENQAISFQLSIELPGYQRSLLIVPTSSISIGFTSATAQAQVIKARVIPTDKPGVYQVICTPVIRGRHQVNVRVSDVSLQGTSLLIPFNPYSYLFSVTPTRTIYDLDHPSGVAVHNDGRIIVSEYSPGLVSILSKEGKRLESLGKGVNNITFSYNHGVVTKGDSILVADSNYNRIQKISNNGRLSFPIGKSGTGVLEFKYPTGIAVSPIKNCVYIADSKNNRIQVLNSDLTFCRTFSKSGTSSGEFNAPTDIAIDSEGSVYVTDQYNHRVQKFNPDGEFICQFGSEGSGFGQLKQPAGIAVDNAGLVYVTDYGNHRVSIFTSEGSFVCNFGEKGVNEDQFNGPYVGICFDGDGYLYICDYYNNRIVVY</sequence>
<dbReference type="PANTHER" id="PTHR24104">
    <property type="entry name" value="E3 UBIQUITIN-PROTEIN LIGASE NHLRC1-RELATED"/>
    <property type="match status" value="1"/>
</dbReference>
<dbReference type="Gene3D" id="3.30.40.10">
    <property type="entry name" value="Zinc/RING finger domain, C3HC4 (zinc finger)"/>
    <property type="match status" value="1"/>
</dbReference>
<dbReference type="PANTHER" id="PTHR24104:SF25">
    <property type="entry name" value="PROTEIN LIN-41"/>
    <property type="match status" value="1"/>
</dbReference>
<gene>
    <name evidence="9" type="primary">105314084</name>
</gene>
<dbReference type="InterPro" id="IPR013658">
    <property type="entry name" value="SGL"/>
</dbReference>
<evidence type="ECO:0000259" key="7">
    <source>
        <dbReference type="PROSITE" id="PS50089"/>
    </source>
</evidence>
<dbReference type="SMART" id="SM00336">
    <property type="entry name" value="BBOX"/>
    <property type="match status" value="1"/>
</dbReference>
<evidence type="ECO:0000256" key="3">
    <source>
        <dbReference type="ARBA" id="ARBA00022771"/>
    </source>
</evidence>
<dbReference type="PROSITE" id="PS50089">
    <property type="entry name" value="ZF_RING_2"/>
    <property type="match status" value="1"/>
</dbReference>
<dbReference type="InterPro" id="IPR001841">
    <property type="entry name" value="Znf_RING"/>
</dbReference>
<keyword evidence="3 5" id="KW-0863">Zinc-finger</keyword>
<dbReference type="CDD" id="cd05819">
    <property type="entry name" value="NHL"/>
    <property type="match status" value="1"/>
</dbReference>
<reference evidence="9" key="2">
    <citation type="submission" date="2017-05" db="UniProtKB">
        <authorList>
            <consortium name="EnsemblMetazoa"/>
        </authorList>
    </citation>
    <scope>IDENTIFICATION</scope>
</reference>
<proteinExistence type="predicted"/>
<dbReference type="EnsemblMetazoa" id="XM_011408023.2">
    <property type="protein sequence ID" value="XP_011406325.1"/>
    <property type="gene ID" value="LOC105314084"/>
</dbReference>
<dbReference type="OrthoDB" id="342730at2759"/>
<evidence type="ECO:0008006" key="11">
    <source>
        <dbReference type="Google" id="ProtNLM"/>
    </source>
</evidence>
<evidence type="ECO:0000256" key="6">
    <source>
        <dbReference type="PROSITE-ProRule" id="PRU00504"/>
    </source>
</evidence>
<dbReference type="PROSITE" id="PS50119">
    <property type="entry name" value="ZF_BBOX"/>
    <property type="match status" value="1"/>
</dbReference>
<dbReference type="InterPro" id="IPR050952">
    <property type="entry name" value="TRIM-NHL_E3_ligases"/>
</dbReference>
<dbReference type="Pfam" id="PF01436">
    <property type="entry name" value="NHL"/>
    <property type="match status" value="1"/>
</dbReference>
<dbReference type="PROSITE" id="PS51125">
    <property type="entry name" value="NHL"/>
    <property type="match status" value="4"/>
</dbReference>
<feature type="domain" description="RING-type" evidence="7">
    <location>
        <begin position="18"/>
        <end position="59"/>
    </location>
</feature>
<dbReference type="Pfam" id="PF00643">
    <property type="entry name" value="zf-B_box"/>
    <property type="match status" value="1"/>
</dbReference>
<dbReference type="InterPro" id="IPR000315">
    <property type="entry name" value="Znf_B-box"/>
</dbReference>
<evidence type="ECO:0000313" key="10">
    <source>
        <dbReference type="Proteomes" id="UP000007879"/>
    </source>
</evidence>
<feature type="domain" description="B box-type" evidence="8">
    <location>
        <begin position="91"/>
        <end position="137"/>
    </location>
</feature>
<dbReference type="SUPFAM" id="SSF101898">
    <property type="entry name" value="NHL repeat"/>
    <property type="match status" value="1"/>
</dbReference>
<dbReference type="InterPro" id="IPR013083">
    <property type="entry name" value="Znf_RING/FYVE/PHD"/>
</dbReference>
<evidence type="ECO:0000256" key="2">
    <source>
        <dbReference type="ARBA" id="ARBA00022737"/>
    </source>
</evidence>
<evidence type="ECO:0000256" key="1">
    <source>
        <dbReference type="ARBA" id="ARBA00022723"/>
    </source>
</evidence>
<dbReference type="GO" id="GO:0008270">
    <property type="term" value="F:zinc ion binding"/>
    <property type="evidence" value="ECO:0007669"/>
    <property type="project" value="UniProtKB-KW"/>
</dbReference>
<organism evidence="9">
    <name type="scientific">Amphimedon queenslandica</name>
    <name type="common">Sponge</name>
    <dbReference type="NCBI Taxonomy" id="400682"/>
    <lineage>
        <taxon>Eukaryota</taxon>
        <taxon>Metazoa</taxon>
        <taxon>Porifera</taxon>
        <taxon>Demospongiae</taxon>
        <taxon>Heteroscleromorpha</taxon>
        <taxon>Haplosclerida</taxon>
        <taxon>Niphatidae</taxon>
        <taxon>Amphimedon</taxon>
    </lineage>
</organism>
<dbReference type="AlphaFoldDB" id="A0A1X7U1I5"/>
<keyword evidence="10" id="KW-1185">Reference proteome</keyword>
<dbReference type="Proteomes" id="UP000007879">
    <property type="component" value="Unassembled WGS sequence"/>
</dbReference>
<evidence type="ECO:0000313" key="9">
    <source>
        <dbReference type="EnsemblMetazoa" id="Aqu2.1.21239_001"/>
    </source>
</evidence>
<dbReference type="InterPro" id="IPR011042">
    <property type="entry name" value="6-blade_b-propeller_TolB-like"/>
</dbReference>
<dbReference type="eggNOG" id="KOG2177">
    <property type="taxonomic scope" value="Eukaryota"/>
</dbReference>
<evidence type="ECO:0000259" key="8">
    <source>
        <dbReference type="PROSITE" id="PS50119"/>
    </source>
</evidence>
<dbReference type="InterPro" id="IPR001258">
    <property type="entry name" value="NHL_repeat"/>
</dbReference>
<dbReference type="SUPFAM" id="SSF57850">
    <property type="entry name" value="RING/U-box"/>
    <property type="match status" value="1"/>
</dbReference>
<dbReference type="OMA" id="EIATIKH"/>
<evidence type="ECO:0000256" key="4">
    <source>
        <dbReference type="ARBA" id="ARBA00022833"/>
    </source>
</evidence>
<accession>A0A1X7U1I5</accession>
<feature type="repeat" description="NHL" evidence="6">
    <location>
        <begin position="492"/>
        <end position="532"/>
    </location>
</feature>
<dbReference type="CDD" id="cd19757">
    <property type="entry name" value="Bbox1"/>
    <property type="match status" value="1"/>
</dbReference>
<feature type="repeat" description="NHL" evidence="6">
    <location>
        <begin position="583"/>
        <end position="624"/>
    </location>
</feature>
<evidence type="ECO:0000256" key="5">
    <source>
        <dbReference type="PROSITE-ProRule" id="PRU00024"/>
    </source>
</evidence>
<dbReference type="EnsemblMetazoa" id="Aqu2.1.21239_001">
    <property type="protein sequence ID" value="Aqu2.1.21239_001"/>
    <property type="gene ID" value="Aqu2.1.21239"/>
</dbReference>
<protein>
    <recommendedName>
        <fullName evidence="11">RING-type domain-containing protein</fullName>
    </recommendedName>
</protein>
<reference evidence="10" key="1">
    <citation type="journal article" date="2010" name="Nature">
        <title>The Amphimedon queenslandica genome and the evolution of animal complexity.</title>
        <authorList>
            <person name="Srivastava M."/>
            <person name="Simakov O."/>
            <person name="Chapman J."/>
            <person name="Fahey B."/>
            <person name="Gauthier M.E."/>
            <person name="Mitros T."/>
            <person name="Richards G.S."/>
            <person name="Conaco C."/>
            <person name="Dacre M."/>
            <person name="Hellsten U."/>
            <person name="Larroux C."/>
            <person name="Putnam N.H."/>
            <person name="Stanke M."/>
            <person name="Adamska M."/>
            <person name="Darling A."/>
            <person name="Degnan S.M."/>
            <person name="Oakley T.H."/>
            <person name="Plachetzki D.C."/>
            <person name="Zhai Y."/>
            <person name="Adamski M."/>
            <person name="Calcino A."/>
            <person name="Cummins S.F."/>
            <person name="Goodstein D.M."/>
            <person name="Harris C."/>
            <person name="Jackson D.J."/>
            <person name="Leys S.P."/>
            <person name="Shu S."/>
            <person name="Woodcroft B.J."/>
            <person name="Vervoort M."/>
            <person name="Kosik K.S."/>
            <person name="Manning G."/>
            <person name="Degnan B.M."/>
            <person name="Rokhsar D.S."/>
        </authorList>
    </citation>
    <scope>NUCLEOTIDE SEQUENCE [LARGE SCALE GENOMIC DNA]</scope>
</reference>
<dbReference type="KEGG" id="aqu:105314084"/>
<dbReference type="InParanoid" id="A0A1X7U1I5"/>
<keyword evidence="1" id="KW-0479">Metal-binding</keyword>
<feature type="repeat" description="NHL" evidence="6">
    <location>
        <begin position="444"/>
        <end position="485"/>
    </location>
</feature>
<keyword evidence="2" id="KW-0677">Repeat</keyword>
<dbReference type="Pfam" id="PF08450">
    <property type="entry name" value="SGL"/>
    <property type="match status" value="1"/>
</dbReference>
<feature type="repeat" description="NHL" evidence="6">
    <location>
        <begin position="536"/>
        <end position="579"/>
    </location>
</feature>
<dbReference type="Gene3D" id="2.120.10.30">
    <property type="entry name" value="TolB, C-terminal domain"/>
    <property type="match status" value="3"/>
</dbReference>